<dbReference type="eggNOG" id="ENOG502QS7X">
    <property type="taxonomic scope" value="Eukaryota"/>
</dbReference>
<name>K1X337_MARBU</name>
<dbReference type="Gene3D" id="3.40.50.150">
    <property type="entry name" value="Vaccinia Virus protein VP39"/>
    <property type="match status" value="1"/>
</dbReference>
<sequence length="259" mass="29405">MSAKRIRTLLRFQVPRPTPTISRFSTMTSPYKCTPLPRSLYPATIAYSPHDLRRQDEGPDSEWYAQPRFVQHIDAGAITALKSYYGAIVKPSHSVLDLCSSWVSHLPDALKPHSLVGYGMNRQELERNGHLTRFYVRDLNRSPSLEEVESESVDVLICNVSVDYLTQPVEVFKEMNRVLRVGGTAHMAFSNRCFPTKVVGRWMRMNDAQRRRWVGGYFWASGGWEGVEECILREGKGGIWNEGEDPLFIVRARKAAAAG</sequence>
<dbReference type="GO" id="GO:0008757">
    <property type="term" value="F:S-adenosylmethionine-dependent methyltransferase activity"/>
    <property type="evidence" value="ECO:0007669"/>
    <property type="project" value="InterPro"/>
</dbReference>
<evidence type="ECO:0000313" key="3">
    <source>
        <dbReference type="Proteomes" id="UP000006753"/>
    </source>
</evidence>
<dbReference type="KEGG" id="mbe:MBM_02679"/>
<keyword evidence="2" id="KW-0489">Methyltransferase</keyword>
<dbReference type="InterPro" id="IPR029063">
    <property type="entry name" value="SAM-dependent_MTases_sf"/>
</dbReference>
<dbReference type="InterPro" id="IPR013216">
    <property type="entry name" value="Methyltransf_11"/>
</dbReference>
<dbReference type="AlphaFoldDB" id="K1X337"/>
<organism evidence="2 3">
    <name type="scientific">Marssonina brunnea f. sp. multigermtubi (strain MB_m1)</name>
    <name type="common">Marssonina leaf spot fungus</name>
    <dbReference type="NCBI Taxonomy" id="1072389"/>
    <lineage>
        <taxon>Eukaryota</taxon>
        <taxon>Fungi</taxon>
        <taxon>Dikarya</taxon>
        <taxon>Ascomycota</taxon>
        <taxon>Pezizomycotina</taxon>
        <taxon>Leotiomycetes</taxon>
        <taxon>Helotiales</taxon>
        <taxon>Drepanopezizaceae</taxon>
        <taxon>Drepanopeziza</taxon>
    </lineage>
</organism>
<dbReference type="EMBL" id="JH921431">
    <property type="protein sequence ID" value="EKD19442.1"/>
    <property type="molecule type" value="Genomic_DNA"/>
</dbReference>
<dbReference type="PANTHER" id="PTHR43036:SF2">
    <property type="entry name" value="OS04G0481300 PROTEIN"/>
    <property type="match status" value="1"/>
</dbReference>
<dbReference type="OrthoDB" id="2013972at2759"/>
<dbReference type="GeneID" id="18758614"/>
<accession>K1X337</accession>
<dbReference type="HOGENOM" id="CLU_072455_1_1_1"/>
<proteinExistence type="predicted"/>
<reference evidence="2 3" key="1">
    <citation type="journal article" date="2012" name="BMC Genomics">
        <title>Sequencing the genome of Marssonina brunnea reveals fungus-poplar co-evolution.</title>
        <authorList>
            <person name="Zhu S."/>
            <person name="Cao Y.-Z."/>
            <person name="Jiang C."/>
            <person name="Tan B.-Y."/>
            <person name="Wang Z."/>
            <person name="Feng S."/>
            <person name="Zhang L."/>
            <person name="Su X.-H."/>
            <person name="Brejova B."/>
            <person name="Vinar T."/>
            <person name="Xu M."/>
            <person name="Wang M.-X."/>
            <person name="Zhang S.-G."/>
            <person name="Huang M.-R."/>
            <person name="Wu R."/>
            <person name="Zhou Y."/>
        </authorList>
    </citation>
    <scope>NUCLEOTIDE SEQUENCE [LARGE SCALE GENOMIC DNA]</scope>
    <source>
        <strain evidence="2 3">MB_m1</strain>
    </source>
</reference>
<gene>
    <name evidence="2" type="ORF">MBM_02679</name>
</gene>
<dbReference type="GO" id="GO:0032259">
    <property type="term" value="P:methylation"/>
    <property type="evidence" value="ECO:0007669"/>
    <property type="project" value="UniProtKB-KW"/>
</dbReference>
<keyword evidence="2" id="KW-0808">Transferase</keyword>
<keyword evidence="3" id="KW-1185">Reference proteome</keyword>
<evidence type="ECO:0000313" key="2">
    <source>
        <dbReference type="EMBL" id="EKD19442.1"/>
    </source>
</evidence>
<keyword evidence="2" id="KW-0830">Ubiquinone</keyword>
<dbReference type="PANTHER" id="PTHR43036">
    <property type="entry name" value="OSJNBB0011N17.9 PROTEIN"/>
    <property type="match status" value="1"/>
</dbReference>
<dbReference type="Pfam" id="PF08241">
    <property type="entry name" value="Methyltransf_11"/>
    <property type="match status" value="1"/>
</dbReference>
<evidence type="ECO:0000259" key="1">
    <source>
        <dbReference type="Pfam" id="PF08241"/>
    </source>
</evidence>
<dbReference type="InParanoid" id="K1X337"/>
<feature type="domain" description="Methyltransferase type 11" evidence="1">
    <location>
        <begin position="123"/>
        <end position="185"/>
    </location>
</feature>
<dbReference type="SUPFAM" id="SSF53335">
    <property type="entry name" value="S-adenosyl-L-methionine-dependent methyltransferases"/>
    <property type="match status" value="1"/>
</dbReference>
<dbReference type="OMA" id="MCTSWKS"/>
<protein>
    <submittedName>
        <fullName evidence="2">Ubiquinone/menaquinone biosynthesis methyltransferase-like protein</fullName>
    </submittedName>
</protein>
<dbReference type="Proteomes" id="UP000006753">
    <property type="component" value="Unassembled WGS sequence"/>
</dbReference>